<feature type="domain" description="SGNH hydrolase-type esterase" evidence="1">
    <location>
        <begin position="185"/>
        <end position="368"/>
    </location>
</feature>
<sequence>MKKTLHNWKESLLSSLFLLVATGSLLAQGISWHNPLQESALQGRTAALKTDDAYARLPLNLKSEVREPVWYLGQQAAGIYVEFVSNSPEVSVRYKVRNALNMPHMPTTGVSGVDLYAKGEKEGDWKWSFGKYKFADTITYNYVNLAVPTDKGNYYRLYLPLYNAVDWMEIGVNEGASFEFKKNTEKPIIVYGTSIAQGACATRPGLGWTNMLGRNFSQPVINLAFSGNGRLEQPILDLINDVDAAAYLLDCIPNLALTKDRSADDLKKLIINAVSTLRNKHPKTPIMLMAHSSSEVPGIMSKSNLSEYGSSSVVAFETYKEIKAKGDANLYWVSSQDIGFDIESTVDYAHPNDIGMKKISDAYTKVLKKILK</sequence>
<dbReference type="SUPFAM" id="SSF52266">
    <property type="entry name" value="SGNH hydrolase"/>
    <property type="match status" value="1"/>
</dbReference>
<organism evidence="3 4">
    <name type="scientific">Sphingobacterium hotanense</name>
    <dbReference type="NCBI Taxonomy" id="649196"/>
    <lineage>
        <taxon>Bacteria</taxon>
        <taxon>Pseudomonadati</taxon>
        <taxon>Bacteroidota</taxon>
        <taxon>Sphingobacteriia</taxon>
        <taxon>Sphingobacteriales</taxon>
        <taxon>Sphingobacteriaceae</taxon>
        <taxon>Sphingobacterium</taxon>
    </lineage>
</organism>
<dbReference type="InterPro" id="IPR036514">
    <property type="entry name" value="SGNH_hydro_sf"/>
</dbReference>
<dbReference type="InterPro" id="IPR032740">
    <property type="entry name" value="GxDLY"/>
</dbReference>
<keyword evidence="4" id="KW-1185">Reference proteome</keyword>
<dbReference type="Gene3D" id="2.60.120.260">
    <property type="entry name" value="Galactose-binding domain-like"/>
    <property type="match status" value="1"/>
</dbReference>
<gene>
    <name evidence="3" type="ORF">HX018_19950</name>
</gene>
<evidence type="ECO:0000313" key="4">
    <source>
        <dbReference type="Proteomes" id="UP001170954"/>
    </source>
</evidence>
<evidence type="ECO:0000313" key="3">
    <source>
        <dbReference type="EMBL" id="MDM1050515.1"/>
    </source>
</evidence>
<dbReference type="InterPro" id="IPR013830">
    <property type="entry name" value="SGNH_hydro"/>
</dbReference>
<protein>
    <submittedName>
        <fullName evidence="3">SGNH/GDSL hydrolase family protein</fullName>
    </submittedName>
</protein>
<dbReference type="Gene3D" id="3.40.50.1110">
    <property type="entry name" value="SGNH hydrolase"/>
    <property type="match status" value="1"/>
</dbReference>
<dbReference type="Pfam" id="PF14607">
    <property type="entry name" value="GxDLY"/>
    <property type="match status" value="1"/>
</dbReference>
<keyword evidence="3" id="KW-0378">Hydrolase</keyword>
<accession>A0ABT7NTK6</accession>
<dbReference type="GO" id="GO:0016787">
    <property type="term" value="F:hydrolase activity"/>
    <property type="evidence" value="ECO:0007669"/>
    <property type="project" value="UniProtKB-KW"/>
</dbReference>
<proteinExistence type="predicted"/>
<name>A0ABT7NTK6_9SPHI</name>
<reference evidence="3" key="1">
    <citation type="submission" date="2020-06" db="EMBL/GenBank/DDBJ databases">
        <authorList>
            <person name="Dong N."/>
        </authorList>
    </citation>
    <scope>NUCLEOTIDE SEQUENCE</scope>
    <source>
        <strain evidence="3">R1692</strain>
    </source>
</reference>
<dbReference type="Proteomes" id="UP001170954">
    <property type="component" value="Unassembled WGS sequence"/>
</dbReference>
<feature type="domain" description="SGNH hydrolase-type esterase N-terminal" evidence="2">
    <location>
        <begin position="30"/>
        <end position="178"/>
    </location>
</feature>
<comment type="caution">
    <text evidence="3">The sequence shown here is derived from an EMBL/GenBank/DDBJ whole genome shotgun (WGS) entry which is preliminary data.</text>
</comment>
<dbReference type="EMBL" id="JACAGK010000106">
    <property type="protein sequence ID" value="MDM1050515.1"/>
    <property type="molecule type" value="Genomic_DNA"/>
</dbReference>
<dbReference type="RefSeq" id="WP_286652496.1">
    <property type="nucleotide sequence ID" value="NZ_JACAGK010000106.1"/>
</dbReference>
<reference evidence="3" key="2">
    <citation type="journal article" date="2022" name="Sci. Total Environ.">
        <title>Prevalence, transmission, and molecular epidemiology of tet(X)-positive bacteria among humans, animals, and environmental niches in China: An epidemiological, and genomic-based study.</title>
        <authorList>
            <person name="Dong N."/>
            <person name="Zeng Y."/>
            <person name="Cai C."/>
            <person name="Sun C."/>
            <person name="Lu J."/>
            <person name="Liu C."/>
            <person name="Zhou H."/>
            <person name="Sun Q."/>
            <person name="Shu L."/>
            <person name="Wang H."/>
            <person name="Wang Y."/>
            <person name="Wang S."/>
            <person name="Wu C."/>
            <person name="Chan E.W."/>
            <person name="Chen G."/>
            <person name="Shen Z."/>
            <person name="Chen S."/>
            <person name="Zhang R."/>
        </authorList>
    </citation>
    <scope>NUCLEOTIDE SEQUENCE</scope>
    <source>
        <strain evidence="3">R1692</strain>
    </source>
</reference>
<evidence type="ECO:0000259" key="2">
    <source>
        <dbReference type="Pfam" id="PF14607"/>
    </source>
</evidence>
<evidence type="ECO:0000259" key="1">
    <source>
        <dbReference type="Pfam" id="PF14606"/>
    </source>
</evidence>
<dbReference type="Pfam" id="PF14606">
    <property type="entry name" value="Lipase_GDSL_3"/>
    <property type="match status" value="1"/>
</dbReference>